<gene>
    <name evidence="1" type="ORF">L211DRAFT_838213</name>
</gene>
<dbReference type="Proteomes" id="UP000267821">
    <property type="component" value="Unassembled WGS sequence"/>
</dbReference>
<reference evidence="1 2" key="1">
    <citation type="journal article" date="2018" name="Nat. Ecol. Evol.">
        <title>Pezizomycetes genomes reveal the molecular basis of ectomycorrhizal truffle lifestyle.</title>
        <authorList>
            <person name="Murat C."/>
            <person name="Payen T."/>
            <person name="Noel B."/>
            <person name="Kuo A."/>
            <person name="Morin E."/>
            <person name="Chen J."/>
            <person name="Kohler A."/>
            <person name="Krizsan K."/>
            <person name="Balestrini R."/>
            <person name="Da Silva C."/>
            <person name="Montanini B."/>
            <person name="Hainaut M."/>
            <person name="Levati E."/>
            <person name="Barry K.W."/>
            <person name="Belfiori B."/>
            <person name="Cichocki N."/>
            <person name="Clum A."/>
            <person name="Dockter R.B."/>
            <person name="Fauchery L."/>
            <person name="Guy J."/>
            <person name="Iotti M."/>
            <person name="Le Tacon F."/>
            <person name="Lindquist E.A."/>
            <person name="Lipzen A."/>
            <person name="Malagnac F."/>
            <person name="Mello A."/>
            <person name="Molinier V."/>
            <person name="Miyauchi S."/>
            <person name="Poulain J."/>
            <person name="Riccioni C."/>
            <person name="Rubini A."/>
            <person name="Sitrit Y."/>
            <person name="Splivallo R."/>
            <person name="Traeger S."/>
            <person name="Wang M."/>
            <person name="Zifcakova L."/>
            <person name="Wipf D."/>
            <person name="Zambonelli A."/>
            <person name="Paolocci F."/>
            <person name="Nowrousian M."/>
            <person name="Ottonello S."/>
            <person name="Baldrian P."/>
            <person name="Spatafora J.W."/>
            <person name="Henrissat B."/>
            <person name="Nagy L.G."/>
            <person name="Aury J.M."/>
            <person name="Wincker P."/>
            <person name="Grigoriev I.V."/>
            <person name="Bonfante P."/>
            <person name="Martin F.M."/>
        </authorList>
    </citation>
    <scope>NUCLEOTIDE SEQUENCE [LARGE SCALE GENOMIC DNA]</scope>
    <source>
        <strain evidence="1 2">ATCC MYA-4762</strain>
    </source>
</reference>
<dbReference type="AlphaFoldDB" id="A0A3N4LQH5"/>
<sequence>MFSVPSSFPEELLLTAWTTPAHLTAHLNPKSKELGYYGLGLCEETRNQQTVRRSEAVIPASPRTCPYMYAELKKHRIPPWPLINAPISQSSR</sequence>
<dbReference type="InParanoid" id="A0A3N4LQH5"/>
<evidence type="ECO:0000313" key="1">
    <source>
        <dbReference type="EMBL" id="RPB23779.1"/>
    </source>
</evidence>
<accession>A0A3N4LQH5</accession>
<keyword evidence="2" id="KW-1185">Reference proteome</keyword>
<evidence type="ECO:0000313" key="2">
    <source>
        <dbReference type="Proteomes" id="UP000267821"/>
    </source>
</evidence>
<dbReference type="EMBL" id="ML121544">
    <property type="protein sequence ID" value="RPB23779.1"/>
    <property type="molecule type" value="Genomic_DNA"/>
</dbReference>
<name>A0A3N4LQH5_9PEZI</name>
<proteinExistence type="predicted"/>
<protein>
    <submittedName>
        <fullName evidence="1">Uncharacterized protein</fullName>
    </submittedName>
</protein>
<organism evidence="1 2">
    <name type="scientific">Terfezia boudieri ATCC MYA-4762</name>
    <dbReference type="NCBI Taxonomy" id="1051890"/>
    <lineage>
        <taxon>Eukaryota</taxon>
        <taxon>Fungi</taxon>
        <taxon>Dikarya</taxon>
        <taxon>Ascomycota</taxon>
        <taxon>Pezizomycotina</taxon>
        <taxon>Pezizomycetes</taxon>
        <taxon>Pezizales</taxon>
        <taxon>Pezizaceae</taxon>
        <taxon>Terfezia</taxon>
    </lineage>
</organism>